<comment type="caution">
    <text evidence="3">The sequence shown here is derived from an EMBL/GenBank/DDBJ whole genome shotgun (WGS) entry which is preliminary data.</text>
</comment>
<feature type="compositionally biased region" description="Basic and acidic residues" evidence="1">
    <location>
        <begin position="44"/>
        <end position="57"/>
    </location>
</feature>
<dbReference type="EMBL" id="JABFAI010000299">
    <property type="protein sequence ID" value="KAF4946992.1"/>
    <property type="molecule type" value="Genomic_DNA"/>
</dbReference>
<evidence type="ECO:0000256" key="1">
    <source>
        <dbReference type="SAM" id="MobiDB-lite"/>
    </source>
</evidence>
<dbReference type="SMART" id="SM01090">
    <property type="entry name" value="Copper-fist"/>
    <property type="match status" value="1"/>
</dbReference>
<evidence type="ECO:0000313" key="4">
    <source>
        <dbReference type="Proteomes" id="UP000604273"/>
    </source>
</evidence>
<evidence type="ECO:0000259" key="2">
    <source>
        <dbReference type="PROSITE" id="PS50073"/>
    </source>
</evidence>
<organism evidence="3 4">
    <name type="scientific">Fusarium gaditjirri</name>
    <dbReference type="NCBI Taxonomy" id="282569"/>
    <lineage>
        <taxon>Eukaryota</taxon>
        <taxon>Fungi</taxon>
        <taxon>Dikarya</taxon>
        <taxon>Ascomycota</taxon>
        <taxon>Pezizomycotina</taxon>
        <taxon>Sordariomycetes</taxon>
        <taxon>Hypocreomycetidae</taxon>
        <taxon>Hypocreales</taxon>
        <taxon>Nectriaceae</taxon>
        <taxon>Fusarium</taxon>
        <taxon>Fusarium nisikadoi species complex</taxon>
    </lineage>
</organism>
<dbReference type="InterPro" id="IPR001083">
    <property type="entry name" value="Cu_fist_DNA-bd_dom"/>
</dbReference>
<dbReference type="AlphaFoldDB" id="A0A8H4SWT0"/>
<dbReference type="GO" id="GO:0003700">
    <property type="term" value="F:DNA-binding transcription factor activity"/>
    <property type="evidence" value="ECO:0007669"/>
    <property type="project" value="InterPro"/>
</dbReference>
<feature type="compositionally biased region" description="Low complexity" evidence="1">
    <location>
        <begin position="349"/>
        <end position="358"/>
    </location>
</feature>
<feature type="region of interest" description="Disordered" evidence="1">
    <location>
        <begin position="341"/>
        <end position="374"/>
    </location>
</feature>
<feature type="region of interest" description="Disordered" evidence="1">
    <location>
        <begin position="40"/>
        <end position="67"/>
    </location>
</feature>
<proteinExistence type="predicted"/>
<protein>
    <recommendedName>
        <fullName evidence="2">Copper-fist domain-containing protein</fullName>
    </recommendedName>
</protein>
<feature type="region of interest" description="Disordered" evidence="1">
    <location>
        <begin position="1"/>
        <end position="27"/>
    </location>
</feature>
<evidence type="ECO:0000313" key="3">
    <source>
        <dbReference type="EMBL" id="KAF4946992.1"/>
    </source>
</evidence>
<reference evidence="3" key="1">
    <citation type="journal article" date="2020" name="BMC Genomics">
        <title>Correction to: Identification and distribution of gene clusters required for synthesis of sphingolipid metabolism inhibitors in diverse species of the filamentous fungus Fusarium.</title>
        <authorList>
            <person name="Kim H.S."/>
            <person name="Lohmar J.M."/>
            <person name="Busman M."/>
            <person name="Brown D.W."/>
            <person name="Naumann T.A."/>
            <person name="Divon H.H."/>
            <person name="Lysoe E."/>
            <person name="Uhlig S."/>
            <person name="Proctor R.H."/>
        </authorList>
    </citation>
    <scope>NUCLEOTIDE SEQUENCE</scope>
    <source>
        <strain evidence="3">NRRL 45417</strain>
    </source>
</reference>
<dbReference type="Pfam" id="PF00649">
    <property type="entry name" value="Copper-fist"/>
    <property type="match status" value="1"/>
</dbReference>
<gene>
    <name evidence="3" type="ORF">FGADI_10757</name>
</gene>
<dbReference type="GO" id="GO:0003677">
    <property type="term" value="F:DNA binding"/>
    <property type="evidence" value="ECO:0007669"/>
    <property type="project" value="InterPro"/>
</dbReference>
<reference evidence="3" key="2">
    <citation type="submission" date="2020-05" db="EMBL/GenBank/DDBJ databases">
        <authorList>
            <person name="Kim H.-S."/>
            <person name="Proctor R.H."/>
            <person name="Brown D.W."/>
        </authorList>
    </citation>
    <scope>NUCLEOTIDE SEQUENCE</scope>
    <source>
        <strain evidence="3">NRRL 45417</strain>
    </source>
</reference>
<dbReference type="GO" id="GO:0005507">
    <property type="term" value="F:copper ion binding"/>
    <property type="evidence" value="ECO:0007669"/>
    <property type="project" value="InterPro"/>
</dbReference>
<feature type="domain" description="Copper-fist" evidence="2">
    <location>
        <begin position="6"/>
        <end position="44"/>
    </location>
</feature>
<accession>A0A8H4SWT0</accession>
<keyword evidence="4" id="KW-1185">Reference proteome</keyword>
<dbReference type="Proteomes" id="UP000604273">
    <property type="component" value="Unassembled WGS sequence"/>
</dbReference>
<sequence>MRTNEQGNKIACSKCRGGHRTSTCVDAPDHQDDVQVIRCAGRPEGSRTDPARAAERREKKRKRQMEKELEEEAAAFRREAHAFDPLQGNFAAQYPPFPILRYQNLGSLASHHAPVPSFPRWSSCPPGPLSAGIPEPIQRLLERPYHPGVGYGPAPPTPAVSLPVSAPSAPDFPLTAPNHAASVVPFGIDGSGYMGFGVPMSVPGPHSFAPSPDSGVIGNSFDTGSQHPMPTLGHTSLRPFHPASSASVSQPVLASQFDTMAQNSLVNSWATGLPRAGRMSQADRGDTMMFQTISEDLMEAGDTVLPVTSAPFPALFPLDQDTRVRVSWNEFIPGQTTQSIPVANTGVQSSGSSSSSGSWPFLDHPSSGVSPTTGLAELGTQEALASSGQYSFLDDALHLADSFADEALDGPG</sequence>
<name>A0A8H4SWT0_9HYPO</name>
<dbReference type="PROSITE" id="PS50073">
    <property type="entry name" value="COPPER_FIST_2"/>
    <property type="match status" value="1"/>
</dbReference>
<dbReference type="OrthoDB" id="5086233at2759"/>